<dbReference type="Gene3D" id="1.10.10.10">
    <property type="entry name" value="Winged helix-like DNA-binding domain superfamily/Winged helix DNA-binding domain"/>
    <property type="match status" value="1"/>
</dbReference>
<comment type="similarity">
    <text evidence="1">Belongs to the LysR transcriptional regulatory family.</text>
</comment>
<evidence type="ECO:0000259" key="5">
    <source>
        <dbReference type="PROSITE" id="PS50931"/>
    </source>
</evidence>
<dbReference type="InterPro" id="IPR036388">
    <property type="entry name" value="WH-like_DNA-bd_sf"/>
</dbReference>
<evidence type="ECO:0000256" key="1">
    <source>
        <dbReference type="ARBA" id="ARBA00009437"/>
    </source>
</evidence>
<accession>A0A7W5HJJ7</accession>
<protein>
    <submittedName>
        <fullName evidence="6">DNA-binding transcriptional LysR family regulator</fullName>
    </submittedName>
</protein>
<feature type="domain" description="HTH lysR-type" evidence="5">
    <location>
        <begin position="10"/>
        <end position="67"/>
    </location>
</feature>
<dbReference type="PRINTS" id="PR00039">
    <property type="entry name" value="HTHLYSR"/>
</dbReference>
<dbReference type="GO" id="GO:0000976">
    <property type="term" value="F:transcription cis-regulatory region binding"/>
    <property type="evidence" value="ECO:0007669"/>
    <property type="project" value="TreeGrafter"/>
</dbReference>
<evidence type="ECO:0000256" key="4">
    <source>
        <dbReference type="ARBA" id="ARBA00023163"/>
    </source>
</evidence>
<evidence type="ECO:0000313" key="7">
    <source>
        <dbReference type="Proteomes" id="UP000518892"/>
    </source>
</evidence>
<dbReference type="RefSeq" id="WP_183382028.1">
    <property type="nucleotide sequence ID" value="NZ_JACHXR010000001.1"/>
</dbReference>
<dbReference type="InterPro" id="IPR036390">
    <property type="entry name" value="WH_DNA-bd_sf"/>
</dbReference>
<evidence type="ECO:0000256" key="3">
    <source>
        <dbReference type="ARBA" id="ARBA00023125"/>
    </source>
</evidence>
<dbReference type="InterPro" id="IPR000847">
    <property type="entry name" value="LysR_HTH_N"/>
</dbReference>
<keyword evidence="4" id="KW-0804">Transcription</keyword>
<keyword evidence="2" id="KW-0805">Transcription regulation</keyword>
<gene>
    <name evidence="6" type="ORF">FHR97_000327</name>
</gene>
<keyword evidence="3 6" id="KW-0238">DNA-binding</keyword>
<dbReference type="SUPFAM" id="SSF53850">
    <property type="entry name" value="Periplasmic binding protein-like II"/>
    <property type="match status" value="1"/>
</dbReference>
<dbReference type="PANTHER" id="PTHR30126">
    <property type="entry name" value="HTH-TYPE TRANSCRIPTIONAL REGULATOR"/>
    <property type="match status" value="1"/>
</dbReference>
<dbReference type="Pfam" id="PF03466">
    <property type="entry name" value="LysR_substrate"/>
    <property type="match status" value="1"/>
</dbReference>
<reference evidence="6 7" key="1">
    <citation type="submission" date="2020-08" db="EMBL/GenBank/DDBJ databases">
        <title>Genomic Encyclopedia of Type Strains, Phase III (KMG-III): the genomes of soil and plant-associated and newly described type strains.</title>
        <authorList>
            <person name="Whitman W."/>
        </authorList>
    </citation>
    <scope>NUCLEOTIDE SEQUENCE [LARGE SCALE GENOMIC DNA]</scope>
    <source>
        <strain evidence="6 7">CECT 7744</strain>
    </source>
</reference>
<dbReference type="Gene3D" id="3.40.190.10">
    <property type="entry name" value="Periplasmic binding protein-like II"/>
    <property type="match status" value="2"/>
</dbReference>
<evidence type="ECO:0000313" key="6">
    <source>
        <dbReference type="EMBL" id="MBB3229512.1"/>
    </source>
</evidence>
<dbReference type="GO" id="GO:0003700">
    <property type="term" value="F:DNA-binding transcription factor activity"/>
    <property type="evidence" value="ECO:0007669"/>
    <property type="project" value="InterPro"/>
</dbReference>
<evidence type="ECO:0000256" key="2">
    <source>
        <dbReference type="ARBA" id="ARBA00023015"/>
    </source>
</evidence>
<dbReference type="AlphaFoldDB" id="A0A7W5HJJ7"/>
<dbReference type="PANTHER" id="PTHR30126:SF5">
    <property type="entry name" value="HTH-TYPE TRANSCRIPTIONAL ACTIVATOR CMPR"/>
    <property type="match status" value="1"/>
</dbReference>
<organism evidence="6 7">
    <name type="scientific">Halomonas stenophila</name>
    <dbReference type="NCBI Taxonomy" id="795312"/>
    <lineage>
        <taxon>Bacteria</taxon>
        <taxon>Pseudomonadati</taxon>
        <taxon>Pseudomonadota</taxon>
        <taxon>Gammaproteobacteria</taxon>
        <taxon>Oceanospirillales</taxon>
        <taxon>Halomonadaceae</taxon>
        <taxon>Halomonas</taxon>
    </lineage>
</organism>
<proteinExistence type="inferred from homology"/>
<dbReference type="Proteomes" id="UP000518892">
    <property type="component" value="Unassembled WGS sequence"/>
</dbReference>
<comment type="caution">
    <text evidence="6">The sequence shown here is derived from an EMBL/GenBank/DDBJ whole genome shotgun (WGS) entry which is preliminary data.</text>
</comment>
<dbReference type="InterPro" id="IPR005119">
    <property type="entry name" value="LysR_subst-bd"/>
</dbReference>
<dbReference type="SUPFAM" id="SSF46785">
    <property type="entry name" value="Winged helix' DNA-binding domain"/>
    <property type="match status" value="1"/>
</dbReference>
<dbReference type="PROSITE" id="PS50931">
    <property type="entry name" value="HTH_LYSR"/>
    <property type="match status" value="1"/>
</dbReference>
<keyword evidence="7" id="KW-1185">Reference proteome</keyword>
<sequence length="344" mass="38085">MTTPRLLNRLTFRQLQVFRAVHERQSYSRAAEALGLTQPAVSAQMRQLEQVLGQPLFRYAGRTLHILPAADALAASVRAIFGQVARLQMSLSDLDGTISGELNLAAVSTAQYVVPHLLARFRAHYPNVQIRLRVCNRGQALERLAEQRDDLVIMARVPPDEELVFMPILDNEMIPVVWPGHPLLAADRPTLEDLARHYVLMREPGSGVRGALEELAAEQDVELAHAIEMGTNEAVKQGVMAQLGVAVLPRLAVRLELEAGLLAPLELPGFPLRHSWCTVYHRERFPTPVTELFLRFVRDHLDELQRHFSAVPAPLPSHDVACLPEATDSGLSQLPIARGAGGRP</sequence>
<dbReference type="EMBL" id="JACHXR010000001">
    <property type="protein sequence ID" value="MBB3229512.1"/>
    <property type="molecule type" value="Genomic_DNA"/>
</dbReference>
<dbReference type="Pfam" id="PF00126">
    <property type="entry name" value="HTH_1"/>
    <property type="match status" value="1"/>
</dbReference>
<name>A0A7W5HJJ7_9GAMM</name>